<evidence type="ECO:0000256" key="2">
    <source>
        <dbReference type="SAM" id="SignalP"/>
    </source>
</evidence>
<reference evidence="3 4" key="1">
    <citation type="submission" date="2024-01" db="EMBL/GenBank/DDBJ databases">
        <title>Genome assemblies of Stephania.</title>
        <authorList>
            <person name="Yang L."/>
        </authorList>
    </citation>
    <scope>NUCLEOTIDE SEQUENCE [LARGE SCALE GENOMIC DNA]</scope>
    <source>
        <strain evidence="3">QJT</strain>
        <tissue evidence="3">Leaf</tissue>
    </source>
</reference>
<dbReference type="Proteomes" id="UP001417504">
    <property type="component" value="Unassembled WGS sequence"/>
</dbReference>
<dbReference type="AlphaFoldDB" id="A0AAP0HIB8"/>
<dbReference type="EMBL" id="JBBNAE010000011">
    <property type="protein sequence ID" value="KAK9085827.1"/>
    <property type="molecule type" value="Genomic_DNA"/>
</dbReference>
<sequence>MKKHLASLLPFFYMSSLFSVPTEEKEEETYTTKNKSSSSSSSSRSSTPSPDHPKYTTVLNSIGYYNTFLEMAFRALQLALTLRSLGLDFAGDKKLPMPQTAEDPLEETSKANTAKKKVGTHERIKGRNALNLQVQFDEQMSMHHCNRNNLS</sequence>
<feature type="chain" id="PRO_5042978450" evidence="2">
    <location>
        <begin position="20"/>
        <end position="151"/>
    </location>
</feature>
<evidence type="ECO:0000313" key="4">
    <source>
        <dbReference type="Proteomes" id="UP001417504"/>
    </source>
</evidence>
<gene>
    <name evidence="3" type="ORF">Sjap_026238</name>
</gene>
<keyword evidence="4" id="KW-1185">Reference proteome</keyword>
<feature type="region of interest" description="Disordered" evidence="1">
    <location>
        <begin position="21"/>
        <end position="54"/>
    </location>
</feature>
<evidence type="ECO:0000256" key="1">
    <source>
        <dbReference type="SAM" id="MobiDB-lite"/>
    </source>
</evidence>
<feature type="compositionally biased region" description="Low complexity" evidence="1">
    <location>
        <begin position="31"/>
        <end position="49"/>
    </location>
</feature>
<name>A0AAP0HIB8_9MAGN</name>
<protein>
    <submittedName>
        <fullName evidence="3">Uncharacterized protein</fullName>
    </submittedName>
</protein>
<comment type="caution">
    <text evidence="3">The sequence shown here is derived from an EMBL/GenBank/DDBJ whole genome shotgun (WGS) entry which is preliminary data.</text>
</comment>
<proteinExistence type="predicted"/>
<keyword evidence="2" id="KW-0732">Signal</keyword>
<accession>A0AAP0HIB8</accession>
<evidence type="ECO:0000313" key="3">
    <source>
        <dbReference type="EMBL" id="KAK9085827.1"/>
    </source>
</evidence>
<feature type="signal peptide" evidence="2">
    <location>
        <begin position="1"/>
        <end position="19"/>
    </location>
</feature>
<organism evidence="3 4">
    <name type="scientific">Stephania japonica</name>
    <dbReference type="NCBI Taxonomy" id="461633"/>
    <lineage>
        <taxon>Eukaryota</taxon>
        <taxon>Viridiplantae</taxon>
        <taxon>Streptophyta</taxon>
        <taxon>Embryophyta</taxon>
        <taxon>Tracheophyta</taxon>
        <taxon>Spermatophyta</taxon>
        <taxon>Magnoliopsida</taxon>
        <taxon>Ranunculales</taxon>
        <taxon>Menispermaceae</taxon>
        <taxon>Menispermoideae</taxon>
        <taxon>Cissampelideae</taxon>
        <taxon>Stephania</taxon>
    </lineage>
</organism>